<gene>
    <name evidence="3" type="ORF">OG579_08415</name>
</gene>
<keyword evidence="2" id="KW-0808">Transferase</keyword>
<dbReference type="PANTHER" id="PTHR34136:SF1">
    <property type="entry name" value="UDP-N-ACETYL-D-MANNOSAMINURONIC ACID TRANSFERASE"/>
    <property type="match status" value="1"/>
</dbReference>
<dbReference type="KEGG" id="whr:OG579_08415"/>
<evidence type="ECO:0000256" key="1">
    <source>
        <dbReference type="ARBA" id="ARBA00022676"/>
    </source>
</evidence>
<evidence type="ECO:0000313" key="4">
    <source>
        <dbReference type="Proteomes" id="UP001432128"/>
    </source>
</evidence>
<dbReference type="CDD" id="cd06533">
    <property type="entry name" value="Glyco_transf_WecG_TagA"/>
    <property type="match status" value="1"/>
</dbReference>
<dbReference type="RefSeq" id="WP_328858761.1">
    <property type="nucleotide sequence ID" value="NZ_CP108021.1"/>
</dbReference>
<reference evidence="3 4" key="1">
    <citation type="submission" date="2022-10" db="EMBL/GenBank/DDBJ databases">
        <title>The complete genomes of actinobacterial strains from the NBC collection.</title>
        <authorList>
            <person name="Joergensen T.S."/>
            <person name="Alvarez Arevalo M."/>
            <person name="Sterndorff E.B."/>
            <person name="Faurdal D."/>
            <person name="Vuksanovic O."/>
            <person name="Mourched A.-S."/>
            <person name="Charusanti P."/>
            <person name="Shaw S."/>
            <person name="Blin K."/>
            <person name="Weber T."/>
        </authorList>
    </citation>
    <scope>NUCLEOTIDE SEQUENCE [LARGE SCALE GENOMIC DNA]</scope>
    <source>
        <strain evidence="3 4">NBC_00319</strain>
    </source>
</reference>
<dbReference type="NCBIfam" id="TIGR00696">
    <property type="entry name" value="wecG_tagA_cpsF"/>
    <property type="match status" value="1"/>
</dbReference>
<proteinExistence type="predicted"/>
<evidence type="ECO:0000256" key="2">
    <source>
        <dbReference type="ARBA" id="ARBA00022679"/>
    </source>
</evidence>
<sequence>MTSSGVPPLRRIAVGGVEFVASTRARAVTDVVTAAKAGSAVAVRFANAYTVVMASRIPRYRELLNSSGVTYPDGRPIWWCMRAHGAAAAGDQIRGPSLFFDVLDAGRKEGLSHFLLGTTPKTMAALREAIDRHLPGVEISGTFSPPFGDVTDQFVRSCTSEIADAQPDLVWIALGTPKQDFAASRISAEAGVMCLAVGAAFDFVAGTVQEAPPVLSRLGLEWAFRLAAEPRRLWRRYLIGIPLFVTLVAREAFLDRCRAFTSRRLG</sequence>
<dbReference type="Proteomes" id="UP001432128">
    <property type="component" value="Chromosome"/>
</dbReference>
<name>A0AAU4K6Z8_9NOCA</name>
<keyword evidence="1" id="KW-0328">Glycosyltransferase</keyword>
<dbReference type="GO" id="GO:0016758">
    <property type="term" value="F:hexosyltransferase activity"/>
    <property type="evidence" value="ECO:0007669"/>
    <property type="project" value="TreeGrafter"/>
</dbReference>
<dbReference type="InterPro" id="IPR004629">
    <property type="entry name" value="WecG_TagA_CpsF"/>
</dbReference>
<evidence type="ECO:0000313" key="3">
    <source>
        <dbReference type="EMBL" id="WUM21777.1"/>
    </source>
</evidence>
<protein>
    <submittedName>
        <fullName evidence="3">WecB/TagA/CpsF family glycosyltransferase</fullName>
    </submittedName>
</protein>
<dbReference type="AlphaFoldDB" id="A0AAU4K6Z8"/>
<dbReference type="PANTHER" id="PTHR34136">
    <property type="match status" value="1"/>
</dbReference>
<dbReference type="EMBL" id="CP108021">
    <property type="protein sequence ID" value="WUM21777.1"/>
    <property type="molecule type" value="Genomic_DNA"/>
</dbReference>
<accession>A0AAU4K6Z8</accession>
<organism evidence="3 4">
    <name type="scientific">Williamsia herbipolensis</name>
    <dbReference type="NCBI Taxonomy" id="1603258"/>
    <lineage>
        <taxon>Bacteria</taxon>
        <taxon>Bacillati</taxon>
        <taxon>Actinomycetota</taxon>
        <taxon>Actinomycetes</taxon>
        <taxon>Mycobacteriales</taxon>
        <taxon>Nocardiaceae</taxon>
        <taxon>Williamsia</taxon>
    </lineage>
</organism>
<dbReference type="Pfam" id="PF03808">
    <property type="entry name" value="Glyco_tran_WecG"/>
    <property type="match status" value="1"/>
</dbReference>
<keyword evidence="4" id="KW-1185">Reference proteome</keyword>